<organism evidence="2">
    <name type="scientific">Mycobacterium kansasii</name>
    <dbReference type="NCBI Taxonomy" id="1768"/>
    <lineage>
        <taxon>Bacteria</taxon>
        <taxon>Bacillati</taxon>
        <taxon>Actinomycetota</taxon>
        <taxon>Actinomycetes</taxon>
        <taxon>Mycobacteriales</taxon>
        <taxon>Mycobacteriaceae</taxon>
        <taxon>Mycobacterium</taxon>
    </lineage>
</organism>
<accession>A0A653F475</accession>
<feature type="compositionally biased region" description="Low complexity" evidence="1">
    <location>
        <begin position="33"/>
        <end position="53"/>
    </location>
</feature>
<protein>
    <submittedName>
        <fullName evidence="2">Uncharacterized protein</fullName>
    </submittedName>
</protein>
<name>A0A653F475_MYCKA</name>
<dbReference type="EMBL" id="LR589364">
    <property type="protein sequence ID" value="VTP04369.1"/>
    <property type="molecule type" value="Genomic_DNA"/>
</dbReference>
<gene>
    <name evidence="2" type="ORF">BIN_B_04426</name>
</gene>
<evidence type="ECO:0000313" key="2">
    <source>
        <dbReference type="EMBL" id="VTP04369.1"/>
    </source>
</evidence>
<reference evidence="2" key="1">
    <citation type="submission" date="2019-05" db="EMBL/GenBank/DDBJ databases">
        <authorList>
            <person name="Naeem R."/>
            <person name="Antony C."/>
            <person name="Guan Q."/>
        </authorList>
    </citation>
    <scope>NUCLEOTIDE SEQUENCE</scope>
    <source>
        <strain evidence="2">3</strain>
    </source>
</reference>
<proteinExistence type="predicted"/>
<feature type="region of interest" description="Disordered" evidence="1">
    <location>
        <begin position="31"/>
        <end position="53"/>
    </location>
</feature>
<sequence>MTAVSIPGRAVSEMLSSNVLLFSIVHVTPRTSKPPVRVSSNVSSRRASAPPAKTRSMLPIVTTSPSCSSADSTRTPLTKVPLMLRLSRISVPPGVGTRVAWWRDASTSGMTMSLSSARPIRSEPGGNSPAALPGRRIFIIDVAMLPVSPLGRTAAGGGGLAAGGR</sequence>
<dbReference type="AlphaFoldDB" id="A0A653F475"/>
<evidence type="ECO:0000256" key="1">
    <source>
        <dbReference type="SAM" id="MobiDB-lite"/>
    </source>
</evidence>